<dbReference type="InterPro" id="IPR050796">
    <property type="entry name" value="SCF_F-box_component"/>
</dbReference>
<proteinExistence type="predicted"/>
<evidence type="ECO:0000313" key="2">
    <source>
        <dbReference type="Proteomes" id="UP000694864"/>
    </source>
</evidence>
<evidence type="ECO:0000313" key="3">
    <source>
        <dbReference type="RefSeq" id="XP_010495227.2"/>
    </source>
</evidence>
<dbReference type="RefSeq" id="XP_010495227.2">
    <property type="nucleotide sequence ID" value="XM_010496925.2"/>
</dbReference>
<reference evidence="3" key="2">
    <citation type="submission" date="2025-08" db="UniProtKB">
        <authorList>
            <consortium name="RefSeq"/>
        </authorList>
    </citation>
    <scope>IDENTIFICATION</scope>
    <source>
        <tissue evidence="3">Leaf</tissue>
    </source>
</reference>
<dbReference type="CDD" id="cd22157">
    <property type="entry name" value="F-box_AtFBW1-like"/>
    <property type="match status" value="1"/>
</dbReference>
<dbReference type="PROSITE" id="PS50181">
    <property type="entry name" value="FBOX"/>
    <property type="match status" value="1"/>
</dbReference>
<dbReference type="SMART" id="SM00256">
    <property type="entry name" value="FBOX"/>
    <property type="match status" value="1"/>
</dbReference>
<feature type="domain" description="F-box" evidence="1">
    <location>
        <begin position="19"/>
        <end position="64"/>
    </location>
</feature>
<name>A0ABM0Y4A1_CAMSA</name>
<protein>
    <submittedName>
        <fullName evidence="3">F-box/LRR-repeat/kelch-repeat protein At1g09650-like</fullName>
    </submittedName>
</protein>
<sequence length="381" mass="43788">MATTGSTGQRPSRKRCLRMESLLQLPHEVVEQILEKLAVKSLLRFKAVSKQWRSTIESQFFQGRHLTHRQRSGDPDVLMVSEQAYPGTDTLTTLVLGSSSSVKIPVPWEETDNTPYWVFHSSCDVLCLFNRYKFFVVNPATRWYRALPPCSFQQLYYHSLGYGYFTPGFGKDVFSSTYKPVWLYNSLELGLENATTCQVFDFTTNAWRYVTPAAPYRVLAPVNPVFVDGSLHWLTHCQETKVVSFDLHTEAFQVISNAPFVKSPHRNGMFMCNLHNRLCVSVMKRPQQVIWSFNSNNKTWDKMYTVDLDLTVVHGIPIFTGYPLVPLAILKKKKLLFCDRIRMRSRQLFTRDSETKRDEVAFSGESTGVPVCYFPSLISIL</sequence>
<organism evidence="2 3">
    <name type="scientific">Camelina sativa</name>
    <name type="common">False flax</name>
    <name type="synonym">Myagrum sativum</name>
    <dbReference type="NCBI Taxonomy" id="90675"/>
    <lineage>
        <taxon>Eukaryota</taxon>
        <taxon>Viridiplantae</taxon>
        <taxon>Streptophyta</taxon>
        <taxon>Embryophyta</taxon>
        <taxon>Tracheophyta</taxon>
        <taxon>Spermatophyta</taxon>
        <taxon>Magnoliopsida</taxon>
        <taxon>eudicotyledons</taxon>
        <taxon>Gunneridae</taxon>
        <taxon>Pentapetalae</taxon>
        <taxon>rosids</taxon>
        <taxon>malvids</taxon>
        <taxon>Brassicales</taxon>
        <taxon>Brassicaceae</taxon>
        <taxon>Camelineae</taxon>
        <taxon>Camelina</taxon>
    </lineage>
</organism>
<dbReference type="PANTHER" id="PTHR31672:SF13">
    <property type="entry name" value="F-BOX PROTEIN CPR30-LIKE"/>
    <property type="match status" value="1"/>
</dbReference>
<dbReference type="InterPro" id="IPR017451">
    <property type="entry name" value="F-box-assoc_interact_dom"/>
</dbReference>
<dbReference type="Proteomes" id="UP000694864">
    <property type="component" value="Chromosome 20"/>
</dbReference>
<gene>
    <name evidence="3" type="primary">LOC104772295</name>
</gene>
<dbReference type="Pfam" id="PF00646">
    <property type="entry name" value="F-box"/>
    <property type="match status" value="1"/>
</dbReference>
<keyword evidence="2" id="KW-1185">Reference proteome</keyword>
<dbReference type="Gene3D" id="1.20.1280.50">
    <property type="match status" value="1"/>
</dbReference>
<evidence type="ECO:0000259" key="1">
    <source>
        <dbReference type="PROSITE" id="PS50181"/>
    </source>
</evidence>
<dbReference type="SUPFAM" id="SSF81383">
    <property type="entry name" value="F-box domain"/>
    <property type="match status" value="1"/>
</dbReference>
<dbReference type="InterPro" id="IPR036047">
    <property type="entry name" value="F-box-like_dom_sf"/>
</dbReference>
<dbReference type="GeneID" id="104772295"/>
<reference evidence="2" key="1">
    <citation type="journal article" date="2014" name="Nat. Commun.">
        <title>The emerging biofuel crop Camelina sativa retains a highly undifferentiated hexaploid genome structure.</title>
        <authorList>
            <person name="Kagale S."/>
            <person name="Koh C."/>
            <person name="Nixon J."/>
            <person name="Bollina V."/>
            <person name="Clarke W.E."/>
            <person name="Tuteja R."/>
            <person name="Spillane C."/>
            <person name="Robinson S.J."/>
            <person name="Links M.G."/>
            <person name="Clarke C."/>
            <person name="Higgins E.E."/>
            <person name="Huebert T."/>
            <person name="Sharpe A.G."/>
            <person name="Parkin I.A."/>
        </authorList>
    </citation>
    <scope>NUCLEOTIDE SEQUENCE [LARGE SCALE GENOMIC DNA]</scope>
    <source>
        <strain evidence="2">cv. DH55</strain>
    </source>
</reference>
<dbReference type="PANTHER" id="PTHR31672">
    <property type="entry name" value="BNACNNG10540D PROTEIN"/>
    <property type="match status" value="1"/>
</dbReference>
<dbReference type="InterPro" id="IPR006527">
    <property type="entry name" value="F-box-assoc_dom_typ1"/>
</dbReference>
<dbReference type="NCBIfam" id="TIGR01640">
    <property type="entry name" value="F_box_assoc_1"/>
    <property type="match status" value="1"/>
</dbReference>
<dbReference type="InterPro" id="IPR001810">
    <property type="entry name" value="F-box_dom"/>
</dbReference>
<dbReference type="Pfam" id="PF07734">
    <property type="entry name" value="FBA_1"/>
    <property type="match status" value="1"/>
</dbReference>
<accession>A0ABM0Y4A1</accession>